<evidence type="ECO:0000313" key="2">
    <source>
        <dbReference type="EMBL" id="CAI3982069.1"/>
    </source>
</evidence>
<feature type="compositionally biased region" description="Low complexity" evidence="1">
    <location>
        <begin position="10"/>
        <end position="21"/>
    </location>
</feature>
<evidence type="ECO:0000256" key="1">
    <source>
        <dbReference type="SAM" id="MobiDB-lite"/>
    </source>
</evidence>
<evidence type="ECO:0000313" key="3">
    <source>
        <dbReference type="EMBL" id="CAL4769381.1"/>
    </source>
</evidence>
<dbReference type="EMBL" id="CAMXCT020000680">
    <property type="protein sequence ID" value="CAL1135444.1"/>
    <property type="molecule type" value="Genomic_DNA"/>
</dbReference>
<protein>
    <submittedName>
        <fullName evidence="3">Protein of centriole 5</fullName>
    </submittedName>
</protein>
<dbReference type="OrthoDB" id="431460at2759"/>
<proteinExistence type="predicted"/>
<organism evidence="2">
    <name type="scientific">Cladocopium goreaui</name>
    <dbReference type="NCBI Taxonomy" id="2562237"/>
    <lineage>
        <taxon>Eukaryota</taxon>
        <taxon>Sar</taxon>
        <taxon>Alveolata</taxon>
        <taxon>Dinophyceae</taxon>
        <taxon>Suessiales</taxon>
        <taxon>Symbiodiniaceae</taxon>
        <taxon>Cladocopium</taxon>
    </lineage>
</organism>
<sequence length="381" mass="40845">MPGRYPPEISGGSQSSSGRPGSKVEEASTERGSLTKDQALAFLALGKIRDGADGSEKMGPVALTAAGAMSRTYKSGVGAEILATLGFRPSSTPGLVGSREKRHRNVLRTNSTSKDSVWETADVAALQRFVASDDVWSPDLEVPCLTSGLPTPDSVQAQKEAHAKELELELRRGVDQLSKEHKKLTDNLHANANHQRSQYSIALSKMVKEQETLLRDQHEAQLRELRWMAQRQIGELERQAELLVNAWQDQDGGTPHSHAQPLQPRPSQVPLPGPRVRASDVVAHTVQATPLATPATMPQAGSMRLAMPARKSGLSLSQRGSIARVAAGSYSPPYSAVQVARSASSVQVIQAQPVVRPCSMRSPIAMAAPAQTVAPGVHVRL</sequence>
<dbReference type="Proteomes" id="UP001152797">
    <property type="component" value="Unassembled WGS sequence"/>
</dbReference>
<accession>A0A9P1FLV3</accession>
<gene>
    <name evidence="2" type="ORF">C1SCF055_LOCUS9806</name>
</gene>
<dbReference type="AlphaFoldDB" id="A0A9P1FLV3"/>
<name>A0A9P1FLV3_9DINO</name>
<reference evidence="2" key="1">
    <citation type="submission" date="2022-10" db="EMBL/GenBank/DDBJ databases">
        <authorList>
            <person name="Chen Y."/>
            <person name="Dougan E. K."/>
            <person name="Chan C."/>
            <person name="Rhodes N."/>
            <person name="Thang M."/>
        </authorList>
    </citation>
    <scope>NUCLEOTIDE SEQUENCE</scope>
</reference>
<keyword evidence="4" id="KW-1185">Reference proteome</keyword>
<comment type="caution">
    <text evidence="2">The sequence shown here is derived from an EMBL/GenBank/DDBJ whole genome shotgun (WGS) entry which is preliminary data.</text>
</comment>
<reference evidence="3 4" key="2">
    <citation type="submission" date="2024-05" db="EMBL/GenBank/DDBJ databases">
        <authorList>
            <person name="Chen Y."/>
            <person name="Shah S."/>
            <person name="Dougan E. K."/>
            <person name="Thang M."/>
            <person name="Chan C."/>
        </authorList>
    </citation>
    <scope>NUCLEOTIDE SEQUENCE [LARGE SCALE GENOMIC DNA]</scope>
</reference>
<feature type="region of interest" description="Disordered" evidence="1">
    <location>
        <begin position="249"/>
        <end position="275"/>
    </location>
</feature>
<dbReference type="EMBL" id="CAMXCT010000680">
    <property type="protein sequence ID" value="CAI3982069.1"/>
    <property type="molecule type" value="Genomic_DNA"/>
</dbReference>
<dbReference type="EMBL" id="CAMXCT030000680">
    <property type="protein sequence ID" value="CAL4769381.1"/>
    <property type="molecule type" value="Genomic_DNA"/>
</dbReference>
<feature type="compositionally biased region" description="Pro residues" evidence="1">
    <location>
        <begin position="263"/>
        <end position="273"/>
    </location>
</feature>
<evidence type="ECO:0000313" key="4">
    <source>
        <dbReference type="Proteomes" id="UP001152797"/>
    </source>
</evidence>
<feature type="region of interest" description="Disordered" evidence="1">
    <location>
        <begin position="1"/>
        <end position="32"/>
    </location>
</feature>